<sequence>MLEDKRVPPHSLEAEESVLGSALLDESAVVKVLEILKEEHFYSPANQKIFRAIVDLYNHNTTPDLVTVTDWLRKNKMLEEIGGADYLSNMVAGVITTANVEHHARVVLDKAIKRTLIKSSMDILKNAFEDAQSAAEMVDIAQNLIFQIKERGLRKDPMPIKVYVTNILETAEKMRGARLVTGVETGFFALDELTSGFQKGDFIIIAGRPSMGKTAFALNIAAFAAIKNNVPIAIFSLEMSAESLTQRMLCSEAGVNLRNLRRNILTDQDWVNLATAAGNLDRAPIFIDDSASLTMLELKTKARRLKVDYNIQLIIIDYLQLIAGSPGVKQAISRQQEISDISRSLKGLAKELDVPVVVVSQLSRMPEHRVGDHRPRLADLRESGALEQDADVVIFIYRHEFYHPDDLETKGKAEIDVAKQRNGPTGRIELGFQKEFTRFTNLAPGSIISEVEEFEPF</sequence>
<dbReference type="InterPro" id="IPR007693">
    <property type="entry name" value="DNA_helicase_DnaB-like_N"/>
</dbReference>
<keyword evidence="8 12" id="KW-0238">DNA-binding</keyword>
<dbReference type="InterPro" id="IPR016136">
    <property type="entry name" value="DNA_helicase_N/primase_C"/>
</dbReference>
<dbReference type="InterPro" id="IPR003593">
    <property type="entry name" value="AAA+_ATPase"/>
</dbReference>
<dbReference type="EMBL" id="DTHJ01000134">
    <property type="protein sequence ID" value="HHS63242.1"/>
    <property type="molecule type" value="Genomic_DNA"/>
</dbReference>
<dbReference type="InterPro" id="IPR007694">
    <property type="entry name" value="DNA_helicase_DnaB-like_C"/>
</dbReference>
<feature type="domain" description="SF4 helicase" evidence="13">
    <location>
        <begin position="176"/>
        <end position="446"/>
    </location>
</feature>
<gene>
    <name evidence="14" type="primary">dnaB</name>
    <name evidence="14" type="ORF">ENV70_06500</name>
</gene>
<comment type="similarity">
    <text evidence="1 12">Belongs to the helicase family. DnaB subfamily.</text>
</comment>
<comment type="function">
    <text evidence="12">The main replicative DNA helicase, it participates in initiation and elongation during chromosome replication. Travels ahead of the DNA replisome, separating dsDNA into templates for DNA synthesis. A processive ATP-dependent 5'-3' DNA helicase it has DNA-dependent ATPase activity.</text>
</comment>
<keyword evidence="5 12" id="KW-0378">Hydrolase</keyword>
<dbReference type="SUPFAM" id="SSF52540">
    <property type="entry name" value="P-loop containing nucleoside triphosphate hydrolases"/>
    <property type="match status" value="1"/>
</dbReference>
<dbReference type="AlphaFoldDB" id="A0A7C6EIQ7"/>
<evidence type="ECO:0000256" key="4">
    <source>
        <dbReference type="ARBA" id="ARBA00022741"/>
    </source>
</evidence>
<dbReference type="SMART" id="SM00382">
    <property type="entry name" value="AAA"/>
    <property type="match status" value="1"/>
</dbReference>
<dbReference type="InterPro" id="IPR036185">
    <property type="entry name" value="DNA_heli_DnaB-like_N_sf"/>
</dbReference>
<dbReference type="Pfam" id="PF00772">
    <property type="entry name" value="DnaB"/>
    <property type="match status" value="1"/>
</dbReference>
<keyword evidence="6 12" id="KW-0347">Helicase</keyword>
<keyword evidence="3 12" id="KW-0235">DNA replication</keyword>
<accession>A0A7C6EIQ7</accession>
<name>A0A7C6EIQ7_UNCW3</name>
<dbReference type="InterPro" id="IPR027417">
    <property type="entry name" value="P-loop_NTPase"/>
</dbReference>
<reference evidence="14" key="1">
    <citation type="journal article" date="2020" name="mSystems">
        <title>Genome- and Community-Level Interaction Insights into Carbon Utilization and Element Cycling Functions of Hydrothermarchaeota in Hydrothermal Sediment.</title>
        <authorList>
            <person name="Zhou Z."/>
            <person name="Liu Y."/>
            <person name="Xu W."/>
            <person name="Pan J."/>
            <person name="Luo Z.H."/>
            <person name="Li M."/>
        </authorList>
    </citation>
    <scope>NUCLEOTIDE SEQUENCE [LARGE SCALE GENOMIC DNA]</scope>
    <source>
        <strain evidence="14">SpSt-783</strain>
    </source>
</reference>
<keyword evidence="4 12" id="KW-0547">Nucleotide-binding</keyword>
<proteinExistence type="inferred from homology"/>
<dbReference type="EC" id="5.6.2.3" evidence="11 12"/>
<dbReference type="GO" id="GO:0043139">
    <property type="term" value="F:5'-3' DNA helicase activity"/>
    <property type="evidence" value="ECO:0007669"/>
    <property type="project" value="UniProtKB-EC"/>
</dbReference>
<organism evidence="14">
    <name type="scientific">candidate division WOR-3 bacterium</name>
    <dbReference type="NCBI Taxonomy" id="2052148"/>
    <lineage>
        <taxon>Bacteria</taxon>
        <taxon>Bacteria division WOR-3</taxon>
    </lineage>
</organism>
<comment type="catalytic activity">
    <reaction evidence="10 12">
        <text>ATP + H2O = ADP + phosphate + H(+)</text>
        <dbReference type="Rhea" id="RHEA:13065"/>
        <dbReference type="ChEBI" id="CHEBI:15377"/>
        <dbReference type="ChEBI" id="CHEBI:15378"/>
        <dbReference type="ChEBI" id="CHEBI:30616"/>
        <dbReference type="ChEBI" id="CHEBI:43474"/>
        <dbReference type="ChEBI" id="CHEBI:456216"/>
        <dbReference type="EC" id="5.6.2.3"/>
    </reaction>
</comment>
<keyword evidence="7 12" id="KW-0067">ATP-binding</keyword>
<comment type="caution">
    <text evidence="14">The sequence shown here is derived from an EMBL/GenBank/DDBJ whole genome shotgun (WGS) entry which is preliminary data.</text>
</comment>
<evidence type="ECO:0000256" key="1">
    <source>
        <dbReference type="ARBA" id="ARBA00008428"/>
    </source>
</evidence>
<dbReference type="CDD" id="cd00984">
    <property type="entry name" value="DnaB_C"/>
    <property type="match status" value="1"/>
</dbReference>
<dbReference type="GO" id="GO:0016787">
    <property type="term" value="F:hydrolase activity"/>
    <property type="evidence" value="ECO:0007669"/>
    <property type="project" value="UniProtKB-KW"/>
</dbReference>
<dbReference type="PANTHER" id="PTHR30153:SF2">
    <property type="entry name" value="REPLICATIVE DNA HELICASE"/>
    <property type="match status" value="1"/>
</dbReference>
<dbReference type="Pfam" id="PF03796">
    <property type="entry name" value="DnaB_C"/>
    <property type="match status" value="1"/>
</dbReference>
<evidence type="ECO:0000256" key="7">
    <source>
        <dbReference type="ARBA" id="ARBA00022840"/>
    </source>
</evidence>
<dbReference type="InterPro" id="IPR007692">
    <property type="entry name" value="DNA_helicase_DnaB"/>
</dbReference>
<evidence type="ECO:0000259" key="13">
    <source>
        <dbReference type="PROSITE" id="PS51199"/>
    </source>
</evidence>
<evidence type="ECO:0000256" key="2">
    <source>
        <dbReference type="ARBA" id="ARBA00022515"/>
    </source>
</evidence>
<dbReference type="GO" id="GO:0005829">
    <property type="term" value="C:cytosol"/>
    <property type="evidence" value="ECO:0007669"/>
    <property type="project" value="TreeGrafter"/>
</dbReference>
<evidence type="ECO:0000256" key="3">
    <source>
        <dbReference type="ARBA" id="ARBA00022705"/>
    </source>
</evidence>
<dbReference type="SUPFAM" id="SSF48024">
    <property type="entry name" value="N-terminal domain of DnaB helicase"/>
    <property type="match status" value="1"/>
</dbReference>
<dbReference type="Gene3D" id="3.40.50.300">
    <property type="entry name" value="P-loop containing nucleotide triphosphate hydrolases"/>
    <property type="match status" value="1"/>
</dbReference>
<evidence type="ECO:0000256" key="10">
    <source>
        <dbReference type="ARBA" id="ARBA00048954"/>
    </source>
</evidence>
<evidence type="ECO:0000313" key="14">
    <source>
        <dbReference type="EMBL" id="HHS63242.1"/>
    </source>
</evidence>
<dbReference type="NCBIfam" id="TIGR00665">
    <property type="entry name" value="DnaB"/>
    <property type="match status" value="1"/>
</dbReference>
<dbReference type="GO" id="GO:0005524">
    <property type="term" value="F:ATP binding"/>
    <property type="evidence" value="ECO:0007669"/>
    <property type="project" value="UniProtKB-UniRule"/>
</dbReference>
<dbReference type="PROSITE" id="PS51199">
    <property type="entry name" value="SF4_HELICASE"/>
    <property type="match status" value="1"/>
</dbReference>
<evidence type="ECO:0000256" key="8">
    <source>
        <dbReference type="ARBA" id="ARBA00023125"/>
    </source>
</evidence>
<dbReference type="GO" id="GO:0003677">
    <property type="term" value="F:DNA binding"/>
    <property type="evidence" value="ECO:0007669"/>
    <property type="project" value="UniProtKB-UniRule"/>
</dbReference>
<keyword evidence="2 12" id="KW-0639">Primosome</keyword>
<evidence type="ECO:0000256" key="12">
    <source>
        <dbReference type="RuleBase" id="RU362085"/>
    </source>
</evidence>
<evidence type="ECO:0000256" key="9">
    <source>
        <dbReference type="ARBA" id="ARBA00023235"/>
    </source>
</evidence>
<protein>
    <recommendedName>
        <fullName evidence="11 12">Replicative DNA helicase</fullName>
        <ecNumber evidence="11 12">5.6.2.3</ecNumber>
    </recommendedName>
</protein>
<evidence type="ECO:0000256" key="11">
    <source>
        <dbReference type="NCBIfam" id="TIGR00665"/>
    </source>
</evidence>
<dbReference type="PANTHER" id="PTHR30153">
    <property type="entry name" value="REPLICATIVE DNA HELICASE DNAB"/>
    <property type="match status" value="1"/>
</dbReference>
<dbReference type="FunFam" id="3.40.50.300:FF:000351">
    <property type="entry name" value="Replicative DNA helicase"/>
    <property type="match status" value="1"/>
</dbReference>
<dbReference type="GO" id="GO:0006269">
    <property type="term" value="P:DNA replication, synthesis of primer"/>
    <property type="evidence" value="ECO:0007669"/>
    <property type="project" value="UniProtKB-UniRule"/>
</dbReference>
<evidence type="ECO:0000256" key="5">
    <source>
        <dbReference type="ARBA" id="ARBA00022801"/>
    </source>
</evidence>
<dbReference type="Gene3D" id="1.10.860.10">
    <property type="entry name" value="DNAb Helicase, Chain A"/>
    <property type="match status" value="1"/>
</dbReference>
<evidence type="ECO:0000256" key="6">
    <source>
        <dbReference type="ARBA" id="ARBA00022806"/>
    </source>
</evidence>
<dbReference type="FunFam" id="1.10.860.10:FF:000001">
    <property type="entry name" value="Replicative DNA helicase"/>
    <property type="match status" value="1"/>
</dbReference>
<keyword evidence="9" id="KW-0413">Isomerase</keyword>
<dbReference type="GO" id="GO:1990077">
    <property type="term" value="C:primosome complex"/>
    <property type="evidence" value="ECO:0007669"/>
    <property type="project" value="UniProtKB-UniRule"/>
</dbReference>